<keyword evidence="8" id="KW-1185">Reference proteome</keyword>
<feature type="region of interest" description="Disordered" evidence="5">
    <location>
        <begin position="155"/>
        <end position="228"/>
    </location>
</feature>
<comment type="caution">
    <text evidence="7">The sequence shown here is derived from an EMBL/GenBank/DDBJ whole genome shotgun (WGS) entry which is preliminary data.</text>
</comment>
<evidence type="ECO:0000256" key="3">
    <source>
        <dbReference type="ARBA" id="ARBA00023038"/>
    </source>
</evidence>
<gene>
    <name evidence="7" type="ORF">KIN20_037407</name>
</gene>
<keyword evidence="1 4" id="KW-0479">Metal-binding</keyword>
<feature type="compositionally biased region" description="Pro residues" evidence="5">
    <location>
        <begin position="188"/>
        <end position="209"/>
    </location>
</feature>
<sequence length="299" mass="33889">MNSTDDVTFKIGFNSMLQLAEEILGIPCFITEKDLMIHYPNIILAMLVYLVCVKHSVDFIDTKSLRSIVAPKLVFEARNGGDAQLPRCESCSEHVFIIERVVVEACVWHRHCFKCVQCNATMRAGGFRKSKRGYKCIIHAVRRILDIPRERRCNRPQVAPPEVPSTNLVSIESDSKTNTLKRRSVPSPVSPKPKLPPYPKQKPSPPPKPAGLSLSKEHRKTTVIKESKPSELTSDYEIVSFGSDKSGDSGVVMSRKTLSSMLMLKGTRSFRNFIQHREVLWHVKRTVPFLHLDRNVHQC</sequence>
<proteinExistence type="predicted"/>
<evidence type="ECO:0000256" key="2">
    <source>
        <dbReference type="ARBA" id="ARBA00022833"/>
    </source>
</evidence>
<dbReference type="InterPro" id="IPR001781">
    <property type="entry name" value="Znf_LIM"/>
</dbReference>
<dbReference type="PROSITE" id="PS50023">
    <property type="entry name" value="LIM_DOMAIN_2"/>
    <property type="match status" value="1"/>
</dbReference>
<dbReference type="AlphaFoldDB" id="A0AAD5RE79"/>
<dbReference type="GO" id="GO:0046872">
    <property type="term" value="F:metal ion binding"/>
    <property type="evidence" value="ECO:0007669"/>
    <property type="project" value="UniProtKB-KW"/>
</dbReference>
<evidence type="ECO:0000256" key="5">
    <source>
        <dbReference type="SAM" id="MobiDB-lite"/>
    </source>
</evidence>
<dbReference type="PROSITE" id="PS00478">
    <property type="entry name" value="LIM_DOMAIN_1"/>
    <property type="match status" value="1"/>
</dbReference>
<keyword evidence="3 4" id="KW-0440">LIM domain</keyword>
<evidence type="ECO:0000256" key="1">
    <source>
        <dbReference type="ARBA" id="ARBA00022723"/>
    </source>
</evidence>
<accession>A0AAD5RE79</accession>
<name>A0AAD5RE79_PARTN</name>
<keyword evidence="2 4" id="KW-0862">Zinc</keyword>
<feature type="domain" description="LIM zinc-binding" evidence="6">
    <location>
        <begin position="86"/>
        <end position="146"/>
    </location>
</feature>
<feature type="compositionally biased region" description="Polar residues" evidence="5">
    <location>
        <begin position="164"/>
        <end position="178"/>
    </location>
</feature>
<dbReference type="SUPFAM" id="SSF57716">
    <property type="entry name" value="Glucocorticoid receptor-like (DNA-binding domain)"/>
    <property type="match status" value="1"/>
</dbReference>
<evidence type="ECO:0000256" key="4">
    <source>
        <dbReference type="PROSITE-ProRule" id="PRU00125"/>
    </source>
</evidence>
<reference evidence="7" key="1">
    <citation type="submission" date="2021-06" db="EMBL/GenBank/DDBJ databases">
        <title>Parelaphostrongylus tenuis whole genome reference sequence.</title>
        <authorList>
            <person name="Garwood T.J."/>
            <person name="Larsen P.A."/>
            <person name="Fountain-Jones N.M."/>
            <person name="Garbe J.R."/>
            <person name="Macchietto M.G."/>
            <person name="Kania S.A."/>
            <person name="Gerhold R.W."/>
            <person name="Richards J.E."/>
            <person name="Wolf T.M."/>
        </authorList>
    </citation>
    <scope>NUCLEOTIDE SEQUENCE</scope>
    <source>
        <strain evidence="7">MNPRO001-30</strain>
        <tissue evidence="7">Meninges</tissue>
    </source>
</reference>
<evidence type="ECO:0000259" key="6">
    <source>
        <dbReference type="PROSITE" id="PS50023"/>
    </source>
</evidence>
<dbReference type="Proteomes" id="UP001196413">
    <property type="component" value="Unassembled WGS sequence"/>
</dbReference>
<evidence type="ECO:0000313" key="8">
    <source>
        <dbReference type="Proteomes" id="UP001196413"/>
    </source>
</evidence>
<dbReference type="EMBL" id="JAHQIW010007477">
    <property type="protein sequence ID" value="KAJ1374672.1"/>
    <property type="molecule type" value="Genomic_DNA"/>
</dbReference>
<organism evidence="7 8">
    <name type="scientific">Parelaphostrongylus tenuis</name>
    <name type="common">Meningeal worm</name>
    <dbReference type="NCBI Taxonomy" id="148309"/>
    <lineage>
        <taxon>Eukaryota</taxon>
        <taxon>Metazoa</taxon>
        <taxon>Ecdysozoa</taxon>
        <taxon>Nematoda</taxon>
        <taxon>Chromadorea</taxon>
        <taxon>Rhabditida</taxon>
        <taxon>Rhabditina</taxon>
        <taxon>Rhabditomorpha</taxon>
        <taxon>Strongyloidea</taxon>
        <taxon>Metastrongylidae</taxon>
        <taxon>Parelaphostrongylus</taxon>
    </lineage>
</organism>
<dbReference type="SMART" id="SM00132">
    <property type="entry name" value="LIM"/>
    <property type="match status" value="1"/>
</dbReference>
<protein>
    <recommendedName>
        <fullName evidence="6">LIM zinc-binding domain-containing protein</fullName>
    </recommendedName>
</protein>
<evidence type="ECO:0000313" key="7">
    <source>
        <dbReference type="EMBL" id="KAJ1374672.1"/>
    </source>
</evidence>
<dbReference type="Pfam" id="PF00412">
    <property type="entry name" value="LIM"/>
    <property type="match status" value="1"/>
</dbReference>
<dbReference type="Gene3D" id="2.10.110.10">
    <property type="entry name" value="Cysteine Rich Protein"/>
    <property type="match status" value="1"/>
</dbReference>